<keyword evidence="4" id="KW-0677">Repeat</keyword>
<dbReference type="Pfam" id="PF03160">
    <property type="entry name" value="Calx-beta"/>
    <property type="match status" value="1"/>
</dbReference>
<dbReference type="GO" id="GO:0016020">
    <property type="term" value="C:membrane"/>
    <property type="evidence" value="ECO:0007669"/>
    <property type="project" value="InterPro"/>
</dbReference>
<evidence type="ECO:0000256" key="1">
    <source>
        <dbReference type="ARBA" id="ARBA00022670"/>
    </source>
</evidence>
<dbReference type="SUPFAM" id="SSF141072">
    <property type="entry name" value="CalX-like"/>
    <property type="match status" value="1"/>
</dbReference>
<dbReference type="Gene3D" id="3.40.390.10">
    <property type="entry name" value="Collagenase (Catalytic Domain)"/>
    <property type="match status" value="1"/>
</dbReference>
<proteinExistence type="predicted"/>
<dbReference type="GO" id="GO:0007154">
    <property type="term" value="P:cell communication"/>
    <property type="evidence" value="ECO:0007669"/>
    <property type="project" value="InterPro"/>
</dbReference>
<sequence length="684" mass="72487">MPAPESSSEVLTIVTTGDIILDALIEGGRWANSEITYSFPDYGSFWSTDPVTGYGPNTDIGREPWGNSFSPLSDSDQTYFIEALHQWENVANVHFVIVADTETDVGDIRIAYSHNDEIEGAQAWAYTPSSTAAISGDIWIDLESSSADEIWKPGTYSFLTLIHEIGHALGLSHPFDDSQFPNDLDTMSSTIMSYSAIAGDQDSGFSYYPTTPMPLDILAIQYLYGQGTIQSINNDYFFNDSITYHETIWDNGGTSDRIAYNGSQNATIDLREGMGSFIGNSVYAEDFFTETRVPNIWIAYHTVIENAIGGLGDDILIGNDADNTLNGNSGEDTAIFAGLFSQAQVEYMSDSDLFLVTTSSGGTDSVTNIEFFSFEDITISRQDLINKINDALPVLTVENITVTEGPGTQTATFVIESSASGNDAITGSFEIIAGTATAGSDFQADSGTFTIPVGAVSTTIDVSILDDTAVENTETFQLRLFDVSNAELSGGGSTVTATAQIKDTDNGGNSPSVDPNSDITIVQRGVVSKAAGDDIYVISSFTVDPNASITISDAHGANKIQLIGGLNIDSTIVASNTAQLALSNGAEIVILGAAFFTYETGGNPLLGVSGILNNYADFASNILGTDVPAASDAPNSGGAVIIDSNSAENISALSAPSEEFELIEDGEIDLIQGYQSAFTTELVA</sequence>
<dbReference type="Proteomes" id="UP000199345">
    <property type="component" value="Unassembled WGS sequence"/>
</dbReference>
<dbReference type="GO" id="GO:0008270">
    <property type="term" value="F:zinc ion binding"/>
    <property type="evidence" value="ECO:0007669"/>
    <property type="project" value="InterPro"/>
</dbReference>
<gene>
    <name evidence="10" type="ORF">SAMN05216326_11612</name>
</gene>
<dbReference type="Gene3D" id="2.60.40.2030">
    <property type="match status" value="1"/>
</dbReference>
<keyword evidence="2" id="KW-0479">Metal-binding</keyword>
<dbReference type="EMBL" id="FOIA01000016">
    <property type="protein sequence ID" value="SET22486.1"/>
    <property type="molecule type" value="Genomic_DNA"/>
</dbReference>
<keyword evidence="11" id="KW-1185">Reference proteome</keyword>
<evidence type="ECO:0000256" key="2">
    <source>
        <dbReference type="ARBA" id="ARBA00022723"/>
    </source>
</evidence>
<evidence type="ECO:0000256" key="4">
    <source>
        <dbReference type="ARBA" id="ARBA00022737"/>
    </source>
</evidence>
<organism evidence="10 11">
    <name type="scientific">Nitrosomonas marina</name>
    <dbReference type="NCBI Taxonomy" id="917"/>
    <lineage>
        <taxon>Bacteria</taxon>
        <taxon>Pseudomonadati</taxon>
        <taxon>Pseudomonadota</taxon>
        <taxon>Betaproteobacteria</taxon>
        <taxon>Nitrosomonadales</taxon>
        <taxon>Nitrosomonadaceae</taxon>
        <taxon>Nitrosomonas</taxon>
    </lineage>
</organism>
<keyword evidence="3" id="KW-0732">Signal</keyword>
<dbReference type="InterPro" id="IPR034033">
    <property type="entry name" value="Serralysin-like"/>
</dbReference>
<dbReference type="SMART" id="SM00237">
    <property type="entry name" value="Calx_beta"/>
    <property type="match status" value="1"/>
</dbReference>
<dbReference type="InterPro" id="IPR001818">
    <property type="entry name" value="Pept_M10_metallopeptidase"/>
</dbReference>
<reference evidence="11" key="1">
    <citation type="submission" date="2016-10" db="EMBL/GenBank/DDBJ databases">
        <authorList>
            <person name="Varghese N."/>
            <person name="Submissions S."/>
        </authorList>
    </citation>
    <scope>NUCLEOTIDE SEQUENCE [LARGE SCALE GENOMIC DNA]</scope>
    <source>
        <strain evidence="11">Nm71</strain>
    </source>
</reference>
<accession>A0A1I0CRS9</accession>
<dbReference type="SMART" id="SM00235">
    <property type="entry name" value="ZnMc"/>
    <property type="match status" value="1"/>
</dbReference>
<dbReference type="CDD" id="cd04277">
    <property type="entry name" value="ZnMc_serralysin_like"/>
    <property type="match status" value="1"/>
</dbReference>
<feature type="domain" description="Calx-beta" evidence="9">
    <location>
        <begin position="382"/>
        <end position="481"/>
    </location>
</feature>
<dbReference type="Pfam" id="PF00413">
    <property type="entry name" value="Peptidase_M10"/>
    <property type="match status" value="1"/>
</dbReference>
<dbReference type="OrthoDB" id="8884718at2"/>
<evidence type="ECO:0000259" key="9">
    <source>
        <dbReference type="SMART" id="SM00237"/>
    </source>
</evidence>
<evidence type="ECO:0000256" key="6">
    <source>
        <dbReference type="ARBA" id="ARBA00022833"/>
    </source>
</evidence>
<keyword evidence="7" id="KW-0106">Calcium</keyword>
<dbReference type="GO" id="GO:0006508">
    <property type="term" value="P:proteolysis"/>
    <property type="evidence" value="ECO:0007669"/>
    <property type="project" value="UniProtKB-KW"/>
</dbReference>
<evidence type="ECO:0000256" key="5">
    <source>
        <dbReference type="ARBA" id="ARBA00022801"/>
    </source>
</evidence>
<dbReference type="InterPro" id="IPR038081">
    <property type="entry name" value="CalX-like_sf"/>
</dbReference>
<keyword evidence="6" id="KW-0862">Zinc</keyword>
<dbReference type="RefSeq" id="WP_090658668.1">
    <property type="nucleotide sequence ID" value="NZ_FOIA01000016.1"/>
</dbReference>
<evidence type="ECO:0000313" key="10">
    <source>
        <dbReference type="EMBL" id="SET22486.1"/>
    </source>
</evidence>
<dbReference type="InterPro" id="IPR011049">
    <property type="entry name" value="Serralysin-like_metalloprot_C"/>
</dbReference>
<dbReference type="PANTHER" id="PTHR10201">
    <property type="entry name" value="MATRIX METALLOPROTEINASE"/>
    <property type="match status" value="1"/>
</dbReference>
<dbReference type="SUPFAM" id="SSF51120">
    <property type="entry name" value="beta-Roll"/>
    <property type="match status" value="1"/>
</dbReference>
<dbReference type="InterPro" id="IPR003644">
    <property type="entry name" value="Calx_beta"/>
</dbReference>
<dbReference type="SUPFAM" id="SSF55486">
    <property type="entry name" value="Metalloproteases ('zincins'), catalytic domain"/>
    <property type="match status" value="1"/>
</dbReference>
<dbReference type="InterPro" id="IPR024079">
    <property type="entry name" value="MetalloPept_cat_dom_sf"/>
</dbReference>
<name>A0A1I0CRS9_9PROT</name>
<protein>
    <submittedName>
        <fullName evidence="10">Matrixin</fullName>
    </submittedName>
</protein>
<dbReference type="GO" id="GO:0031012">
    <property type="term" value="C:extracellular matrix"/>
    <property type="evidence" value="ECO:0007669"/>
    <property type="project" value="InterPro"/>
</dbReference>
<evidence type="ECO:0000256" key="3">
    <source>
        <dbReference type="ARBA" id="ARBA00022729"/>
    </source>
</evidence>
<evidence type="ECO:0000256" key="7">
    <source>
        <dbReference type="ARBA" id="ARBA00022837"/>
    </source>
</evidence>
<feature type="domain" description="Peptidase metallopeptidase" evidence="8">
    <location>
        <begin position="26"/>
        <end position="226"/>
    </location>
</feature>
<dbReference type="AlphaFoldDB" id="A0A1I0CRS9"/>
<evidence type="ECO:0000259" key="8">
    <source>
        <dbReference type="SMART" id="SM00235"/>
    </source>
</evidence>
<dbReference type="GO" id="GO:0004222">
    <property type="term" value="F:metalloendopeptidase activity"/>
    <property type="evidence" value="ECO:0007669"/>
    <property type="project" value="InterPro"/>
</dbReference>
<dbReference type="InterPro" id="IPR006026">
    <property type="entry name" value="Peptidase_Metallo"/>
</dbReference>
<evidence type="ECO:0000313" key="11">
    <source>
        <dbReference type="Proteomes" id="UP000199345"/>
    </source>
</evidence>
<keyword evidence="1" id="KW-0645">Protease</keyword>
<keyword evidence="5" id="KW-0378">Hydrolase</keyword>